<evidence type="ECO:0000313" key="2">
    <source>
        <dbReference type="EMBL" id="KAJ1104321.1"/>
    </source>
</evidence>
<sequence length="182" mass="20400">MVTRTRSPKPVPSGRPEEEELQYRRCCNGKRRSRRARTLPRLRRDVAQPDGRIPDSVPEHHGDEDAIAVTGNPDIRVPDVMKKDNGLRAAHALGAEDAKKDAVEKRGRKSVRSGRPEEEEEKNSSTGDAATGKEGPEERKLRHVSGGTWLNQDIRANTTQQRFLTRQSLLVFLLLNSAHAKL</sequence>
<feature type="compositionally biased region" description="Basic and acidic residues" evidence="1">
    <location>
        <begin position="94"/>
        <end position="105"/>
    </location>
</feature>
<feature type="region of interest" description="Disordered" evidence="1">
    <location>
        <begin position="91"/>
        <end position="144"/>
    </location>
</feature>
<name>A0AAV7MLT0_PLEWA</name>
<organism evidence="2 3">
    <name type="scientific">Pleurodeles waltl</name>
    <name type="common">Iberian ribbed newt</name>
    <dbReference type="NCBI Taxonomy" id="8319"/>
    <lineage>
        <taxon>Eukaryota</taxon>
        <taxon>Metazoa</taxon>
        <taxon>Chordata</taxon>
        <taxon>Craniata</taxon>
        <taxon>Vertebrata</taxon>
        <taxon>Euteleostomi</taxon>
        <taxon>Amphibia</taxon>
        <taxon>Batrachia</taxon>
        <taxon>Caudata</taxon>
        <taxon>Salamandroidea</taxon>
        <taxon>Salamandridae</taxon>
        <taxon>Pleurodelinae</taxon>
        <taxon>Pleurodeles</taxon>
    </lineage>
</organism>
<keyword evidence="3" id="KW-1185">Reference proteome</keyword>
<feature type="region of interest" description="Disordered" evidence="1">
    <location>
        <begin position="1"/>
        <end position="76"/>
    </location>
</feature>
<proteinExistence type="predicted"/>
<dbReference type="Proteomes" id="UP001066276">
    <property type="component" value="Chromosome 9"/>
</dbReference>
<feature type="compositionally biased region" description="Basic residues" evidence="1">
    <location>
        <begin position="27"/>
        <end position="41"/>
    </location>
</feature>
<comment type="caution">
    <text evidence="2">The sequence shown here is derived from an EMBL/GenBank/DDBJ whole genome shotgun (WGS) entry which is preliminary data.</text>
</comment>
<dbReference type="EMBL" id="JANPWB010000013">
    <property type="protein sequence ID" value="KAJ1104321.1"/>
    <property type="molecule type" value="Genomic_DNA"/>
</dbReference>
<reference evidence="2" key="1">
    <citation type="journal article" date="2022" name="bioRxiv">
        <title>Sequencing and chromosome-scale assembly of the giantPleurodeles waltlgenome.</title>
        <authorList>
            <person name="Brown T."/>
            <person name="Elewa A."/>
            <person name="Iarovenko S."/>
            <person name="Subramanian E."/>
            <person name="Araus A.J."/>
            <person name="Petzold A."/>
            <person name="Susuki M."/>
            <person name="Suzuki K.-i.T."/>
            <person name="Hayashi T."/>
            <person name="Toyoda A."/>
            <person name="Oliveira C."/>
            <person name="Osipova E."/>
            <person name="Leigh N.D."/>
            <person name="Simon A."/>
            <person name="Yun M.H."/>
        </authorList>
    </citation>
    <scope>NUCLEOTIDE SEQUENCE</scope>
    <source>
        <strain evidence="2">20211129_DDA</strain>
        <tissue evidence="2">Liver</tissue>
    </source>
</reference>
<gene>
    <name evidence="2" type="ORF">NDU88_001733</name>
</gene>
<evidence type="ECO:0000256" key="1">
    <source>
        <dbReference type="SAM" id="MobiDB-lite"/>
    </source>
</evidence>
<evidence type="ECO:0000313" key="3">
    <source>
        <dbReference type="Proteomes" id="UP001066276"/>
    </source>
</evidence>
<protein>
    <submittedName>
        <fullName evidence="2">Uncharacterized protein</fullName>
    </submittedName>
</protein>
<accession>A0AAV7MLT0</accession>
<dbReference type="AlphaFoldDB" id="A0AAV7MLT0"/>